<feature type="compositionally biased region" description="Polar residues" evidence="1">
    <location>
        <begin position="30"/>
        <end position="48"/>
    </location>
</feature>
<dbReference type="AlphaFoldDB" id="A0A5D3DU61"/>
<sequence length="223" mass="25150">MENKQHSLLESVEEIIELSSRENTRRGPWNANTNNKASTACSSLTQSKSVEEIIELSSRENTRRGPWNANTNNKASTACSSLTQSSKEPNLSKCFRRGQTGHLSNSCPKRKTVAILEDDEDLIEEQEGDFDHDEEILEPDEGERLSCVLQRVLIAPKNDISHQQRHSLFKTRRTIQSKVCNMIIDSGSNKNFVSKKLVTALKLKIEPHSNPYKIGWIKKCGDA</sequence>
<dbReference type="PANTHER" id="PTHR35046">
    <property type="entry name" value="ZINC KNUCKLE (CCHC-TYPE) FAMILY PROTEIN"/>
    <property type="match status" value="1"/>
</dbReference>
<organism evidence="2 3">
    <name type="scientific">Cucumis melo var. makuwa</name>
    <name type="common">Oriental melon</name>
    <dbReference type="NCBI Taxonomy" id="1194695"/>
    <lineage>
        <taxon>Eukaryota</taxon>
        <taxon>Viridiplantae</taxon>
        <taxon>Streptophyta</taxon>
        <taxon>Embryophyta</taxon>
        <taxon>Tracheophyta</taxon>
        <taxon>Spermatophyta</taxon>
        <taxon>Magnoliopsida</taxon>
        <taxon>eudicotyledons</taxon>
        <taxon>Gunneridae</taxon>
        <taxon>Pentapetalae</taxon>
        <taxon>rosids</taxon>
        <taxon>fabids</taxon>
        <taxon>Cucurbitales</taxon>
        <taxon>Cucurbitaceae</taxon>
        <taxon>Benincaseae</taxon>
        <taxon>Cucumis</taxon>
    </lineage>
</organism>
<comment type="caution">
    <text evidence="2">The sequence shown here is derived from an EMBL/GenBank/DDBJ whole genome shotgun (WGS) entry which is preliminary data.</text>
</comment>
<evidence type="ECO:0000313" key="2">
    <source>
        <dbReference type="EMBL" id="TYK27246.1"/>
    </source>
</evidence>
<dbReference type="PANTHER" id="PTHR35046:SF9">
    <property type="entry name" value="RNA-DIRECTED DNA POLYMERASE"/>
    <property type="match status" value="1"/>
</dbReference>
<evidence type="ECO:0000313" key="3">
    <source>
        <dbReference type="Proteomes" id="UP000321947"/>
    </source>
</evidence>
<reference evidence="2 3" key="1">
    <citation type="submission" date="2019-08" db="EMBL/GenBank/DDBJ databases">
        <title>Draft genome sequences of two oriental melons (Cucumis melo L. var makuwa).</title>
        <authorList>
            <person name="Kwon S.-Y."/>
        </authorList>
    </citation>
    <scope>NUCLEOTIDE SEQUENCE [LARGE SCALE GENOMIC DNA]</scope>
    <source>
        <strain evidence="3">cv. Chang Bougi</strain>
        <tissue evidence="2">Leaf</tissue>
    </source>
</reference>
<name>A0A5D3DU61_CUCMM</name>
<dbReference type="CDD" id="cd00303">
    <property type="entry name" value="retropepsin_like"/>
    <property type="match status" value="1"/>
</dbReference>
<gene>
    <name evidence="2" type="ORF">E5676_scaffold244G00080</name>
</gene>
<dbReference type="Proteomes" id="UP000321947">
    <property type="component" value="Unassembled WGS sequence"/>
</dbReference>
<feature type="compositionally biased region" description="Polar residues" evidence="1">
    <location>
        <begin position="68"/>
        <end position="89"/>
    </location>
</feature>
<proteinExistence type="predicted"/>
<feature type="region of interest" description="Disordered" evidence="1">
    <location>
        <begin position="19"/>
        <end position="106"/>
    </location>
</feature>
<evidence type="ECO:0000256" key="1">
    <source>
        <dbReference type="SAM" id="MobiDB-lite"/>
    </source>
</evidence>
<accession>A0A5D3DU61</accession>
<protein>
    <submittedName>
        <fullName evidence="2">Zf-CCHC domain-containing protein</fullName>
    </submittedName>
</protein>
<dbReference type="EMBL" id="SSTD01002870">
    <property type="protein sequence ID" value="TYK27246.1"/>
    <property type="molecule type" value="Genomic_DNA"/>
</dbReference>